<evidence type="ECO:0000256" key="2">
    <source>
        <dbReference type="ARBA" id="ARBA00007441"/>
    </source>
</evidence>
<dbReference type="Proteomes" id="UP000290218">
    <property type="component" value="Unassembled WGS sequence"/>
</dbReference>
<evidence type="ECO:0000259" key="7">
    <source>
        <dbReference type="Pfam" id="PF00155"/>
    </source>
</evidence>
<dbReference type="SUPFAM" id="SSF53383">
    <property type="entry name" value="PLP-dependent transferases"/>
    <property type="match status" value="1"/>
</dbReference>
<protein>
    <recommendedName>
        <fullName evidence="6">Aminotransferase</fullName>
        <ecNumber evidence="6">2.6.1.-</ecNumber>
    </recommendedName>
</protein>
<dbReference type="GO" id="GO:0008483">
    <property type="term" value="F:transaminase activity"/>
    <property type="evidence" value="ECO:0007669"/>
    <property type="project" value="UniProtKB-KW"/>
</dbReference>
<dbReference type="PANTHER" id="PTHR46383">
    <property type="entry name" value="ASPARTATE AMINOTRANSFERASE"/>
    <property type="match status" value="1"/>
</dbReference>
<evidence type="ECO:0000256" key="4">
    <source>
        <dbReference type="ARBA" id="ARBA00022679"/>
    </source>
</evidence>
<comment type="caution">
    <text evidence="8">The sequence shown here is derived from an EMBL/GenBank/DDBJ whole genome shotgun (WGS) entry which is preliminary data.</text>
</comment>
<evidence type="ECO:0000256" key="5">
    <source>
        <dbReference type="ARBA" id="ARBA00022898"/>
    </source>
</evidence>
<accession>A0A4Q1C962</accession>
<keyword evidence="4 6" id="KW-0808">Transferase</keyword>
<dbReference type="GO" id="GO:0030170">
    <property type="term" value="F:pyridoxal phosphate binding"/>
    <property type="evidence" value="ECO:0007669"/>
    <property type="project" value="InterPro"/>
</dbReference>
<dbReference type="InterPro" id="IPR015422">
    <property type="entry name" value="PyrdxlP-dep_Trfase_small"/>
</dbReference>
<dbReference type="EMBL" id="SDHX01000001">
    <property type="protein sequence ID" value="RXK55478.1"/>
    <property type="molecule type" value="Genomic_DNA"/>
</dbReference>
<dbReference type="Gene3D" id="3.90.1150.10">
    <property type="entry name" value="Aspartate Aminotransferase, domain 1"/>
    <property type="match status" value="1"/>
</dbReference>
<dbReference type="InterPro" id="IPR015424">
    <property type="entry name" value="PyrdxlP-dep_Trfase"/>
</dbReference>
<dbReference type="InterPro" id="IPR004839">
    <property type="entry name" value="Aminotransferase_I/II_large"/>
</dbReference>
<dbReference type="PANTHER" id="PTHR46383:SF3">
    <property type="entry name" value="ASPARTATE AMINOTRANSFERASE-RELATED"/>
    <property type="match status" value="1"/>
</dbReference>
<dbReference type="PROSITE" id="PS00105">
    <property type="entry name" value="AA_TRANSFER_CLASS_1"/>
    <property type="match status" value="1"/>
</dbReference>
<gene>
    <name evidence="8" type="ORF">ESB00_06155</name>
</gene>
<comment type="cofactor">
    <cofactor evidence="1 6">
        <name>pyridoxal 5'-phosphate</name>
        <dbReference type="ChEBI" id="CHEBI:597326"/>
    </cofactor>
</comment>
<evidence type="ECO:0000256" key="3">
    <source>
        <dbReference type="ARBA" id="ARBA00022576"/>
    </source>
</evidence>
<dbReference type="OrthoDB" id="9813612at2"/>
<dbReference type="GO" id="GO:0006520">
    <property type="term" value="P:amino acid metabolic process"/>
    <property type="evidence" value="ECO:0007669"/>
    <property type="project" value="InterPro"/>
</dbReference>
<dbReference type="InterPro" id="IPR004838">
    <property type="entry name" value="NHTrfase_class1_PyrdxlP-BS"/>
</dbReference>
<name>A0A4Q1C962_9BACT</name>
<feature type="domain" description="Aminotransferase class I/classII large" evidence="7">
    <location>
        <begin position="41"/>
        <end position="389"/>
    </location>
</feature>
<dbReference type="InterPro" id="IPR015421">
    <property type="entry name" value="PyrdxlP-dep_Trfase_major"/>
</dbReference>
<dbReference type="InterPro" id="IPR050596">
    <property type="entry name" value="AspAT/PAT-like"/>
</dbReference>
<dbReference type="EC" id="2.6.1.-" evidence="6"/>
<dbReference type="FunFam" id="3.40.640.10:FF:000033">
    <property type="entry name" value="Aspartate aminotransferase"/>
    <property type="match status" value="1"/>
</dbReference>
<dbReference type="Gene3D" id="3.40.640.10">
    <property type="entry name" value="Type I PLP-dependent aspartate aminotransferase-like (Major domain)"/>
    <property type="match status" value="1"/>
</dbReference>
<evidence type="ECO:0000313" key="9">
    <source>
        <dbReference type="Proteomes" id="UP000290218"/>
    </source>
</evidence>
<dbReference type="AlphaFoldDB" id="A0A4Q1C962"/>
<keyword evidence="9" id="KW-1185">Reference proteome</keyword>
<dbReference type="Pfam" id="PF00155">
    <property type="entry name" value="Aminotran_1_2"/>
    <property type="match status" value="1"/>
</dbReference>
<proteinExistence type="inferred from homology"/>
<evidence type="ECO:0000256" key="1">
    <source>
        <dbReference type="ARBA" id="ARBA00001933"/>
    </source>
</evidence>
<evidence type="ECO:0000313" key="8">
    <source>
        <dbReference type="EMBL" id="RXK55478.1"/>
    </source>
</evidence>
<keyword evidence="3 6" id="KW-0032">Aminotransferase</keyword>
<reference evidence="8 9" key="1">
    <citation type="submission" date="2019-01" db="EMBL/GenBank/DDBJ databases">
        <title>Lacunisphaera sp. strain TWA-58.</title>
        <authorList>
            <person name="Chen W.-M."/>
        </authorList>
    </citation>
    <scope>NUCLEOTIDE SEQUENCE [LARGE SCALE GENOMIC DNA]</scope>
    <source>
        <strain evidence="8 9">TWA-58</strain>
    </source>
</reference>
<dbReference type="CDD" id="cd00609">
    <property type="entry name" value="AAT_like"/>
    <property type="match status" value="1"/>
</dbReference>
<dbReference type="RefSeq" id="WP_129046843.1">
    <property type="nucleotide sequence ID" value="NZ_SDHX01000001.1"/>
</dbReference>
<evidence type="ECO:0000256" key="6">
    <source>
        <dbReference type="RuleBase" id="RU000481"/>
    </source>
</evidence>
<keyword evidence="5" id="KW-0663">Pyridoxal phosphate</keyword>
<comment type="similarity">
    <text evidence="2 6">Belongs to the class-I pyridoxal-phosphate-dependent aminotransferase family.</text>
</comment>
<sequence>MSSSSNQPPLDTTRFIARHVAGLRRSGIRDFFELVAKTDGVISLGIGEPDFDTPEPIRNAVKTAMDTGKTHYTSNLGQPDLRKEISRYVEGYFHVPYSWEDEILVTVGVSEALDLALRALLNPGDKVLYHQPCYVSYAPTVELVHGVGVPVATSAAEQFSLDEPALRAAWQPGCKLLLLNLPCNPTGGVCSKEQLERIAKFAIEKDLIVISDEIYSELIFEGTHTSIASLPGMRERTLLLHGFSKAFAMTGFRLGYACGPAPLIEAMMKVHQYSMLCAPSISQEGALAALRLGDDATKFMRDRYRERRDLFVRRINAAGIKCHAPRGSFYAFPSIVSTGLDEGEFARRLLTEFKVAVVPGTAFGDAGKGHVRACFTANEQKLNAACDRIEQMLASLGRSKASA</sequence>
<organism evidence="8 9">
    <name type="scientific">Oleiharenicola lentus</name>
    <dbReference type="NCBI Taxonomy" id="2508720"/>
    <lineage>
        <taxon>Bacteria</taxon>
        <taxon>Pseudomonadati</taxon>
        <taxon>Verrucomicrobiota</taxon>
        <taxon>Opitutia</taxon>
        <taxon>Opitutales</taxon>
        <taxon>Opitutaceae</taxon>
        <taxon>Oleiharenicola</taxon>
    </lineage>
</organism>